<evidence type="ECO:0000256" key="3">
    <source>
        <dbReference type="ARBA" id="ARBA00006576"/>
    </source>
</evidence>
<dbReference type="GO" id="GO:0008270">
    <property type="term" value="F:zinc ion binding"/>
    <property type="evidence" value="ECO:0007669"/>
    <property type="project" value="UniProtKB-UniRule"/>
</dbReference>
<dbReference type="InterPro" id="IPR006262">
    <property type="entry name" value="Cyt_deam_tetra"/>
</dbReference>
<evidence type="ECO:0000256" key="13">
    <source>
        <dbReference type="PIRSR" id="PIRSR606262-2"/>
    </source>
</evidence>
<evidence type="ECO:0000256" key="7">
    <source>
        <dbReference type="ARBA" id="ARBA00022801"/>
    </source>
</evidence>
<dbReference type="PANTHER" id="PTHR11644:SF2">
    <property type="entry name" value="CYTIDINE DEAMINASE"/>
    <property type="match status" value="1"/>
</dbReference>
<gene>
    <name evidence="17" type="primary">cdd</name>
    <name evidence="17" type="ORF">F8C67_06480</name>
</gene>
<dbReference type="AlphaFoldDB" id="A0A6N6RJK3"/>
<dbReference type="CDD" id="cd01283">
    <property type="entry name" value="cytidine_deaminase"/>
    <property type="match status" value="1"/>
</dbReference>
<feature type="binding site" evidence="14">
    <location>
        <position position="72"/>
    </location>
    <ligand>
        <name>Zn(2+)</name>
        <dbReference type="ChEBI" id="CHEBI:29105"/>
        <note>catalytic</note>
    </ligand>
</feature>
<dbReference type="NCBIfam" id="TIGR01354">
    <property type="entry name" value="cyt_deam_tetra"/>
    <property type="match status" value="1"/>
</dbReference>
<evidence type="ECO:0000256" key="6">
    <source>
        <dbReference type="ARBA" id="ARBA00022723"/>
    </source>
</evidence>
<feature type="binding site" evidence="13">
    <location>
        <begin position="61"/>
        <end position="67"/>
    </location>
    <ligand>
        <name>substrate</name>
    </ligand>
</feature>
<keyword evidence="18" id="KW-1185">Reference proteome</keyword>
<evidence type="ECO:0000256" key="8">
    <source>
        <dbReference type="ARBA" id="ARBA00022833"/>
    </source>
</evidence>
<organism evidence="17 18">
    <name type="scientific">Phaeocystidibacter luteus</name>
    <dbReference type="NCBI Taxonomy" id="911197"/>
    <lineage>
        <taxon>Bacteria</taxon>
        <taxon>Pseudomonadati</taxon>
        <taxon>Bacteroidota</taxon>
        <taxon>Flavobacteriia</taxon>
        <taxon>Flavobacteriales</taxon>
        <taxon>Phaeocystidibacteraceae</taxon>
        <taxon>Phaeocystidibacter</taxon>
    </lineage>
</organism>
<dbReference type="EMBL" id="WBVO01000003">
    <property type="protein sequence ID" value="KAB2813801.1"/>
    <property type="molecule type" value="Genomic_DNA"/>
</dbReference>
<evidence type="ECO:0000256" key="15">
    <source>
        <dbReference type="RuleBase" id="RU364006"/>
    </source>
</evidence>
<sequence length="157" mass="17059">MKKNTWSVEYTFGKLEDLSVADRALVNKAFESREHAYAPYSFYKVGAAVLLKDGDVVVGSNQENAAYPSGLCAERVALFAVGAQFPGKSIDTLAIATAAHGEVPATSCGSCRQVMHEFEHRQEKPIRVIFADEEGNVLITNSVADLMPFAFDAKRLG</sequence>
<dbReference type="Pfam" id="PF00383">
    <property type="entry name" value="dCMP_cyt_deam_1"/>
    <property type="match status" value="1"/>
</dbReference>
<name>A0A6N6RJK3_9FLAO</name>
<protein>
    <recommendedName>
        <fullName evidence="5 15">Cytidine deaminase</fullName>
        <ecNumber evidence="4 15">3.5.4.5</ecNumber>
    </recommendedName>
    <alternativeName>
        <fullName evidence="9 15">Cytidine aminohydrolase</fullName>
    </alternativeName>
</protein>
<keyword evidence="6 14" id="KW-0479">Metal-binding</keyword>
<evidence type="ECO:0000313" key="18">
    <source>
        <dbReference type="Proteomes" id="UP000468650"/>
    </source>
</evidence>
<evidence type="ECO:0000256" key="5">
    <source>
        <dbReference type="ARBA" id="ARBA00018266"/>
    </source>
</evidence>
<dbReference type="PROSITE" id="PS51747">
    <property type="entry name" value="CYT_DCMP_DEAMINASES_2"/>
    <property type="match status" value="1"/>
</dbReference>
<dbReference type="Proteomes" id="UP000468650">
    <property type="component" value="Unassembled WGS sequence"/>
</dbReference>
<dbReference type="NCBIfam" id="NF004064">
    <property type="entry name" value="PRK05578.1"/>
    <property type="match status" value="1"/>
</dbReference>
<proteinExistence type="inferred from homology"/>
<evidence type="ECO:0000256" key="4">
    <source>
        <dbReference type="ARBA" id="ARBA00012783"/>
    </source>
</evidence>
<dbReference type="GO" id="GO:0004126">
    <property type="term" value="F:cytidine deaminase activity"/>
    <property type="evidence" value="ECO:0007669"/>
    <property type="project" value="UniProtKB-UniRule"/>
</dbReference>
<evidence type="ECO:0000313" key="17">
    <source>
        <dbReference type="EMBL" id="KAB2813801.1"/>
    </source>
</evidence>
<comment type="similarity">
    <text evidence="3 15">Belongs to the cytidine and deoxycytidylate deaminase family.</text>
</comment>
<dbReference type="RefSeq" id="WP_151667003.1">
    <property type="nucleotide sequence ID" value="NZ_WBVO01000003.1"/>
</dbReference>
<evidence type="ECO:0000256" key="14">
    <source>
        <dbReference type="PIRSR" id="PIRSR606262-3"/>
    </source>
</evidence>
<dbReference type="GO" id="GO:0072527">
    <property type="term" value="P:pyrimidine-containing compound metabolic process"/>
    <property type="evidence" value="ECO:0007669"/>
    <property type="project" value="UniProtKB-ARBA"/>
</dbReference>
<comment type="catalytic activity">
    <reaction evidence="11 15">
        <text>cytidine + H2O + H(+) = uridine + NH4(+)</text>
        <dbReference type="Rhea" id="RHEA:16069"/>
        <dbReference type="ChEBI" id="CHEBI:15377"/>
        <dbReference type="ChEBI" id="CHEBI:15378"/>
        <dbReference type="ChEBI" id="CHEBI:16704"/>
        <dbReference type="ChEBI" id="CHEBI:17562"/>
        <dbReference type="ChEBI" id="CHEBI:28938"/>
        <dbReference type="EC" id="3.5.4.5"/>
    </reaction>
</comment>
<comment type="function">
    <text evidence="2 15">This enzyme scavenges exogenous and endogenous cytidine and 2'-deoxycytidine for UMP synthesis.</text>
</comment>
<feature type="binding site" evidence="14">
    <location>
        <position position="108"/>
    </location>
    <ligand>
        <name>Zn(2+)</name>
        <dbReference type="ChEBI" id="CHEBI:29105"/>
        <note>catalytic</note>
    </ligand>
</feature>
<evidence type="ECO:0000259" key="16">
    <source>
        <dbReference type="PROSITE" id="PS51747"/>
    </source>
</evidence>
<keyword evidence="7 15" id="KW-0378">Hydrolase</keyword>
<keyword evidence="8 14" id="KW-0862">Zinc</keyword>
<comment type="catalytic activity">
    <reaction evidence="10 15">
        <text>2'-deoxycytidine + H2O + H(+) = 2'-deoxyuridine + NH4(+)</text>
        <dbReference type="Rhea" id="RHEA:13433"/>
        <dbReference type="ChEBI" id="CHEBI:15377"/>
        <dbReference type="ChEBI" id="CHEBI:15378"/>
        <dbReference type="ChEBI" id="CHEBI:15698"/>
        <dbReference type="ChEBI" id="CHEBI:16450"/>
        <dbReference type="ChEBI" id="CHEBI:28938"/>
        <dbReference type="EC" id="3.5.4.5"/>
    </reaction>
</comment>
<dbReference type="GO" id="GO:0005829">
    <property type="term" value="C:cytosol"/>
    <property type="evidence" value="ECO:0007669"/>
    <property type="project" value="TreeGrafter"/>
</dbReference>
<evidence type="ECO:0000256" key="1">
    <source>
        <dbReference type="ARBA" id="ARBA00001947"/>
    </source>
</evidence>
<evidence type="ECO:0000256" key="11">
    <source>
        <dbReference type="ARBA" id="ARBA00049558"/>
    </source>
</evidence>
<evidence type="ECO:0000256" key="10">
    <source>
        <dbReference type="ARBA" id="ARBA00049252"/>
    </source>
</evidence>
<feature type="active site" description="Proton donor" evidence="12">
    <location>
        <position position="74"/>
    </location>
</feature>
<dbReference type="InterPro" id="IPR050202">
    <property type="entry name" value="Cyt/Deoxycyt_deaminase"/>
</dbReference>
<feature type="binding site" evidence="14">
    <location>
        <position position="111"/>
    </location>
    <ligand>
        <name>Zn(2+)</name>
        <dbReference type="ChEBI" id="CHEBI:29105"/>
        <note>catalytic</note>
    </ligand>
</feature>
<dbReference type="InterPro" id="IPR016193">
    <property type="entry name" value="Cytidine_deaminase-like"/>
</dbReference>
<dbReference type="Gene3D" id="3.40.140.10">
    <property type="entry name" value="Cytidine Deaminase, domain 2"/>
    <property type="match status" value="1"/>
</dbReference>
<dbReference type="SUPFAM" id="SSF53927">
    <property type="entry name" value="Cytidine deaminase-like"/>
    <property type="match status" value="1"/>
</dbReference>
<dbReference type="EC" id="3.5.4.5" evidence="4 15"/>
<dbReference type="GO" id="GO:0055086">
    <property type="term" value="P:nucleobase-containing small molecule metabolic process"/>
    <property type="evidence" value="ECO:0007669"/>
    <property type="project" value="UniProtKB-ARBA"/>
</dbReference>
<comment type="cofactor">
    <cofactor evidence="1 14 15">
        <name>Zn(2+)</name>
        <dbReference type="ChEBI" id="CHEBI:29105"/>
    </cofactor>
</comment>
<dbReference type="InterPro" id="IPR002125">
    <property type="entry name" value="CMP_dCMP_dom"/>
</dbReference>
<accession>A0A6N6RJK3</accession>
<evidence type="ECO:0000256" key="9">
    <source>
        <dbReference type="ARBA" id="ARBA00032005"/>
    </source>
</evidence>
<evidence type="ECO:0000256" key="2">
    <source>
        <dbReference type="ARBA" id="ARBA00003949"/>
    </source>
</evidence>
<reference evidence="17 18" key="1">
    <citation type="submission" date="2019-09" db="EMBL/GenBank/DDBJ databases">
        <title>Genomes of family Cryomorphaceae.</title>
        <authorList>
            <person name="Bowman J.P."/>
        </authorList>
    </citation>
    <scope>NUCLEOTIDE SEQUENCE [LARGE SCALE GENOMIC DNA]</scope>
    <source>
        <strain evidence="17 18">LMG 25704</strain>
    </source>
</reference>
<feature type="domain" description="CMP/dCMP-type deaminase" evidence="16">
    <location>
        <begin position="20"/>
        <end position="154"/>
    </location>
</feature>
<dbReference type="OrthoDB" id="9795347at2"/>
<comment type="caution">
    <text evidence="17">The sequence shown here is derived from an EMBL/GenBank/DDBJ whole genome shotgun (WGS) entry which is preliminary data.</text>
</comment>
<evidence type="ECO:0000256" key="12">
    <source>
        <dbReference type="PIRSR" id="PIRSR606262-1"/>
    </source>
</evidence>
<dbReference type="PANTHER" id="PTHR11644">
    <property type="entry name" value="CYTIDINE DEAMINASE"/>
    <property type="match status" value="1"/>
</dbReference>